<protein>
    <recommendedName>
        <fullName evidence="2">STAS domain-containing protein</fullName>
    </recommendedName>
</protein>
<organism evidence="3 4">
    <name type="scientific">Mugilogobius chulae</name>
    <name type="common">yellowstripe goby</name>
    <dbReference type="NCBI Taxonomy" id="88201"/>
    <lineage>
        <taxon>Eukaryota</taxon>
        <taxon>Metazoa</taxon>
        <taxon>Chordata</taxon>
        <taxon>Craniata</taxon>
        <taxon>Vertebrata</taxon>
        <taxon>Euteleostomi</taxon>
        <taxon>Actinopterygii</taxon>
        <taxon>Neopterygii</taxon>
        <taxon>Teleostei</taxon>
        <taxon>Neoteleostei</taxon>
        <taxon>Acanthomorphata</taxon>
        <taxon>Gobiaria</taxon>
        <taxon>Gobiiformes</taxon>
        <taxon>Gobioidei</taxon>
        <taxon>Gobiidae</taxon>
        <taxon>Gobionellinae</taxon>
        <taxon>Mugilogobius</taxon>
    </lineage>
</organism>
<name>A0AAW0MVT5_9GOBI</name>
<dbReference type="SUPFAM" id="SSF52091">
    <property type="entry name" value="SpoIIaa-like"/>
    <property type="match status" value="1"/>
</dbReference>
<keyword evidence="4" id="KW-1185">Reference proteome</keyword>
<sequence length="254" mass="28288">MKTQTISRLDLQNDFDLADSSSQAADPPTSYINFGCRDSEEAGQKENQESPGPTLQSHPVPFHTLVLDMAGVCFIDLMGIKVLMKMNTSYKKLGIRLYFANIQAQVYQDLEEGGAFDDGNISNSDIFISVHDAVLFAQQTAADRPKEEKVAQEFDFEFGDDSDLEKLRESNADERRNPAETTSATKVYNPKRTDLAAQDHVLRGYDSGSTTILELTKSRTSEHLPRAPVTGHGIGERRAQSNSRDQKIHESEIE</sequence>
<evidence type="ECO:0000313" key="4">
    <source>
        <dbReference type="Proteomes" id="UP001460270"/>
    </source>
</evidence>
<dbReference type="InterPro" id="IPR002645">
    <property type="entry name" value="STAS_dom"/>
</dbReference>
<feature type="region of interest" description="Disordered" evidence="1">
    <location>
        <begin position="18"/>
        <end position="57"/>
    </location>
</feature>
<evidence type="ECO:0000256" key="1">
    <source>
        <dbReference type="SAM" id="MobiDB-lite"/>
    </source>
</evidence>
<dbReference type="EMBL" id="JBBPFD010000020">
    <property type="protein sequence ID" value="KAK7884946.1"/>
    <property type="molecule type" value="Genomic_DNA"/>
</dbReference>
<dbReference type="InterPro" id="IPR001902">
    <property type="entry name" value="SLC26A/SulP_fam"/>
</dbReference>
<proteinExistence type="predicted"/>
<comment type="caution">
    <text evidence="3">The sequence shown here is derived from an EMBL/GenBank/DDBJ whole genome shotgun (WGS) entry which is preliminary data.</text>
</comment>
<dbReference type="Pfam" id="PF01740">
    <property type="entry name" value="STAS"/>
    <property type="match status" value="1"/>
</dbReference>
<gene>
    <name evidence="3" type="ORF">WMY93_028069</name>
</gene>
<dbReference type="PROSITE" id="PS50801">
    <property type="entry name" value="STAS"/>
    <property type="match status" value="1"/>
</dbReference>
<dbReference type="PANTHER" id="PTHR11814">
    <property type="entry name" value="SULFATE TRANSPORTER"/>
    <property type="match status" value="1"/>
</dbReference>
<dbReference type="Gene3D" id="3.30.750.24">
    <property type="entry name" value="STAS domain"/>
    <property type="match status" value="1"/>
</dbReference>
<dbReference type="Proteomes" id="UP001460270">
    <property type="component" value="Unassembled WGS sequence"/>
</dbReference>
<accession>A0AAW0MVT5</accession>
<feature type="compositionally biased region" description="Basic and acidic residues" evidence="1">
    <location>
        <begin position="168"/>
        <end position="178"/>
    </location>
</feature>
<reference evidence="4" key="1">
    <citation type="submission" date="2024-04" db="EMBL/GenBank/DDBJ databases">
        <title>Salinicola lusitanus LLJ914,a marine bacterium isolated from the Okinawa Trough.</title>
        <authorList>
            <person name="Li J."/>
        </authorList>
    </citation>
    <scope>NUCLEOTIDE SEQUENCE [LARGE SCALE GENOMIC DNA]</scope>
</reference>
<feature type="region of interest" description="Disordered" evidence="1">
    <location>
        <begin position="168"/>
        <end position="192"/>
    </location>
</feature>
<dbReference type="CDD" id="cd07042">
    <property type="entry name" value="STAS_SulP_like_sulfate_transporter"/>
    <property type="match status" value="1"/>
</dbReference>
<feature type="compositionally biased region" description="Basic and acidic residues" evidence="1">
    <location>
        <begin position="216"/>
        <end position="225"/>
    </location>
</feature>
<dbReference type="GO" id="GO:0055085">
    <property type="term" value="P:transmembrane transport"/>
    <property type="evidence" value="ECO:0007669"/>
    <property type="project" value="InterPro"/>
</dbReference>
<feature type="compositionally biased region" description="Basic and acidic residues" evidence="1">
    <location>
        <begin position="37"/>
        <end position="48"/>
    </location>
</feature>
<feature type="region of interest" description="Disordered" evidence="1">
    <location>
        <begin position="216"/>
        <end position="254"/>
    </location>
</feature>
<evidence type="ECO:0000259" key="2">
    <source>
        <dbReference type="PROSITE" id="PS50801"/>
    </source>
</evidence>
<dbReference type="GO" id="GO:0016020">
    <property type="term" value="C:membrane"/>
    <property type="evidence" value="ECO:0007669"/>
    <property type="project" value="InterPro"/>
</dbReference>
<feature type="domain" description="STAS" evidence="2">
    <location>
        <begin position="65"/>
        <end position="137"/>
    </location>
</feature>
<evidence type="ECO:0000313" key="3">
    <source>
        <dbReference type="EMBL" id="KAK7884946.1"/>
    </source>
</evidence>
<dbReference type="InterPro" id="IPR036513">
    <property type="entry name" value="STAS_dom_sf"/>
</dbReference>
<dbReference type="AlphaFoldDB" id="A0AAW0MVT5"/>
<feature type="compositionally biased region" description="Basic and acidic residues" evidence="1">
    <location>
        <begin position="234"/>
        <end position="254"/>
    </location>
</feature>